<gene>
    <name evidence="1" type="ORF">MENTE1834_LOCUS36268</name>
</gene>
<evidence type="ECO:0000313" key="2">
    <source>
        <dbReference type="Proteomes" id="UP001497535"/>
    </source>
</evidence>
<protein>
    <submittedName>
        <fullName evidence="1">Uncharacterized protein</fullName>
    </submittedName>
</protein>
<name>A0ACB1AAS8_MELEN</name>
<proteinExistence type="predicted"/>
<reference evidence="1" key="1">
    <citation type="submission" date="2023-11" db="EMBL/GenBank/DDBJ databases">
        <authorList>
            <person name="Poullet M."/>
        </authorList>
    </citation>
    <scope>NUCLEOTIDE SEQUENCE</scope>
    <source>
        <strain evidence="1">E1834</strain>
    </source>
</reference>
<evidence type="ECO:0000313" key="1">
    <source>
        <dbReference type="EMBL" id="CAK5088617.1"/>
    </source>
</evidence>
<dbReference type="Proteomes" id="UP001497535">
    <property type="component" value="Unassembled WGS sequence"/>
</dbReference>
<comment type="caution">
    <text evidence="1">The sequence shown here is derived from an EMBL/GenBank/DDBJ whole genome shotgun (WGS) entry which is preliminary data.</text>
</comment>
<keyword evidence="2" id="KW-1185">Reference proteome</keyword>
<dbReference type="EMBL" id="CAVMJV010000072">
    <property type="protein sequence ID" value="CAK5088617.1"/>
    <property type="molecule type" value="Genomic_DNA"/>
</dbReference>
<sequence length="84" mass="9336">MSSNTFLCIICSETLTRNNIYSIPCGHVFHKECITDWVEQKMFCPKCGKATTKRGIKQLFVEENNSGSSSNIKTEDGSTVIKVG</sequence>
<accession>A0ACB1AAS8</accession>
<organism evidence="1 2">
    <name type="scientific">Meloidogyne enterolobii</name>
    <name type="common">Root-knot nematode worm</name>
    <name type="synonym">Meloidogyne mayaguensis</name>
    <dbReference type="NCBI Taxonomy" id="390850"/>
    <lineage>
        <taxon>Eukaryota</taxon>
        <taxon>Metazoa</taxon>
        <taxon>Ecdysozoa</taxon>
        <taxon>Nematoda</taxon>
        <taxon>Chromadorea</taxon>
        <taxon>Rhabditida</taxon>
        <taxon>Tylenchina</taxon>
        <taxon>Tylenchomorpha</taxon>
        <taxon>Tylenchoidea</taxon>
        <taxon>Meloidogynidae</taxon>
        <taxon>Meloidogyninae</taxon>
        <taxon>Meloidogyne</taxon>
    </lineage>
</organism>